<reference evidence="1" key="1">
    <citation type="submission" date="2020-08" db="EMBL/GenBank/DDBJ databases">
        <title>Genomic Encyclopedia of Type Strains, Phase IV (KMG-V): Genome sequencing to study the core and pangenomes of soil and plant-associated prokaryotes.</title>
        <authorList>
            <person name="Whitman W."/>
        </authorList>
    </citation>
    <scope>NUCLEOTIDE SEQUENCE</scope>
    <source>
        <strain evidence="1">M8UP15</strain>
    </source>
</reference>
<gene>
    <name evidence="1" type="ORF">HDF13_000726</name>
</gene>
<accession>A0ACC5NUY0</accession>
<dbReference type="Proteomes" id="UP000569005">
    <property type="component" value="Unassembled WGS sequence"/>
</dbReference>
<proteinExistence type="predicted"/>
<protein>
    <submittedName>
        <fullName evidence="1">Uncharacterized protein</fullName>
    </submittedName>
</protein>
<evidence type="ECO:0000313" key="1">
    <source>
        <dbReference type="EMBL" id="MBB5338393.1"/>
    </source>
</evidence>
<organism evidence="1 2">
    <name type="scientific">Tunturiibacter gelidiferens</name>
    <dbReference type="NCBI Taxonomy" id="3069689"/>
    <lineage>
        <taxon>Bacteria</taxon>
        <taxon>Pseudomonadati</taxon>
        <taxon>Acidobacteriota</taxon>
        <taxon>Terriglobia</taxon>
        <taxon>Terriglobales</taxon>
        <taxon>Acidobacteriaceae</taxon>
        <taxon>Tunturiibacter</taxon>
    </lineage>
</organism>
<evidence type="ECO:0000313" key="2">
    <source>
        <dbReference type="Proteomes" id="UP000569005"/>
    </source>
</evidence>
<name>A0ACC5NUY0_9BACT</name>
<sequence>MMIDIMADPVLFTFVGVTDAEGDKLAGSLLSSLRETDRTVSVERRKTNSGSQDYGSILALVLGSAAVSSVATGVSQWIAKHAGTTVRIQTADGTSVDIKHATGVDTAEIVQAALQKR</sequence>
<dbReference type="EMBL" id="JACHEA010000001">
    <property type="protein sequence ID" value="MBB5338393.1"/>
    <property type="molecule type" value="Genomic_DNA"/>
</dbReference>
<keyword evidence="2" id="KW-1185">Reference proteome</keyword>
<comment type="caution">
    <text evidence="1">The sequence shown here is derived from an EMBL/GenBank/DDBJ whole genome shotgun (WGS) entry which is preliminary data.</text>
</comment>